<comment type="catalytic activity">
    <reaction evidence="10">
        <text>L-seryl-[protein] + ATP = O-phospho-L-seryl-[protein] + ADP + H(+)</text>
        <dbReference type="Rhea" id="RHEA:17989"/>
        <dbReference type="Rhea" id="RHEA-COMP:9863"/>
        <dbReference type="Rhea" id="RHEA-COMP:11604"/>
        <dbReference type="ChEBI" id="CHEBI:15378"/>
        <dbReference type="ChEBI" id="CHEBI:29999"/>
        <dbReference type="ChEBI" id="CHEBI:30616"/>
        <dbReference type="ChEBI" id="CHEBI:83421"/>
        <dbReference type="ChEBI" id="CHEBI:456216"/>
        <dbReference type="EC" id="2.7.11.1"/>
    </reaction>
</comment>
<dbReference type="GO" id="GO:0005634">
    <property type="term" value="C:nucleus"/>
    <property type="evidence" value="ECO:0007669"/>
    <property type="project" value="TreeGrafter"/>
</dbReference>
<keyword evidence="3" id="KW-0723">Serine/threonine-protein kinase</keyword>
<dbReference type="OrthoDB" id="3399at2759"/>
<dbReference type="PROSITE" id="PS50011">
    <property type="entry name" value="PROTEIN_KINASE_DOM"/>
    <property type="match status" value="1"/>
</dbReference>
<keyword evidence="6" id="KW-0547">Nucleotide-binding</keyword>
<dbReference type="Pfam" id="PF01163">
    <property type="entry name" value="RIO1"/>
    <property type="match status" value="1"/>
</dbReference>
<evidence type="ECO:0000259" key="11">
    <source>
        <dbReference type="PROSITE" id="PS50011"/>
    </source>
</evidence>
<proteinExistence type="inferred from homology"/>
<dbReference type="Proteomes" id="UP000284403">
    <property type="component" value="Unassembled WGS sequence"/>
</dbReference>
<evidence type="ECO:0000256" key="3">
    <source>
        <dbReference type="ARBA" id="ARBA00022527"/>
    </source>
</evidence>
<evidence type="ECO:0000256" key="7">
    <source>
        <dbReference type="ARBA" id="ARBA00022777"/>
    </source>
</evidence>
<dbReference type="GO" id="GO:0070525">
    <property type="term" value="P:tRNA threonylcarbamoyladenosine metabolic process"/>
    <property type="evidence" value="ECO:0007669"/>
    <property type="project" value="TreeGrafter"/>
</dbReference>
<dbReference type="SUPFAM" id="SSF56112">
    <property type="entry name" value="Protein kinase-like (PK-like)"/>
    <property type="match status" value="1"/>
</dbReference>
<keyword evidence="13" id="KW-1185">Reference proteome</keyword>
<dbReference type="GO" id="GO:0008033">
    <property type="term" value="P:tRNA processing"/>
    <property type="evidence" value="ECO:0007669"/>
    <property type="project" value="UniProtKB-KW"/>
</dbReference>
<dbReference type="Gene3D" id="3.30.200.20">
    <property type="entry name" value="Phosphorylase Kinase, domain 1"/>
    <property type="match status" value="1"/>
</dbReference>
<evidence type="ECO:0000313" key="12">
    <source>
        <dbReference type="EMBL" id="RNF20137.1"/>
    </source>
</evidence>
<evidence type="ECO:0000256" key="5">
    <source>
        <dbReference type="ARBA" id="ARBA00022694"/>
    </source>
</evidence>
<dbReference type="InterPro" id="IPR011009">
    <property type="entry name" value="Kinase-like_dom_sf"/>
</dbReference>
<keyword evidence="4 12" id="KW-0808">Transferase</keyword>
<dbReference type="EC" id="2.7.11.1" evidence="2"/>
<evidence type="ECO:0000256" key="10">
    <source>
        <dbReference type="ARBA" id="ARBA00048679"/>
    </source>
</evidence>
<organism evidence="12 13">
    <name type="scientific">Trypanosoma conorhini</name>
    <dbReference type="NCBI Taxonomy" id="83891"/>
    <lineage>
        <taxon>Eukaryota</taxon>
        <taxon>Discoba</taxon>
        <taxon>Euglenozoa</taxon>
        <taxon>Kinetoplastea</taxon>
        <taxon>Metakinetoplastina</taxon>
        <taxon>Trypanosomatida</taxon>
        <taxon>Trypanosomatidae</taxon>
        <taxon>Trypanosoma</taxon>
    </lineage>
</organism>
<gene>
    <name evidence="12" type="ORF">Tco025E_03915</name>
</gene>
<dbReference type="NCBIfam" id="TIGR03724">
    <property type="entry name" value="arch_bud32"/>
    <property type="match status" value="1"/>
</dbReference>
<keyword evidence="7 12" id="KW-0418">Kinase</keyword>
<sequence length="309" mass="34484">MFSFAILTLWREEDSAHACRIAPPPPTVTCCFLLSPLSPVCRFSSSGRRNLGASKATEMDVRISRVEIGPLLSQCAESKVYECNFYGHRAVCKHRFSKAYRHPALDQRLREQRTVREGRALVRCRKNGVIAPTVYAVDRERCAIVMERIDGLTVREFLNQEQEKATHGQAADTVLASRLLRGMGEVVGLLHNADIIHGDLTTSNFICRREILDAQGPSVEELAPKPPYRDGIVVIDFGLVMDKNSAEERAVDLYVLERAVKSSHPFLEHVSTALILEGYLRTVEAQKGAATIARLEAVRARGRKRSMIG</sequence>
<dbReference type="PANTHER" id="PTHR12209">
    <property type="entry name" value="NON-SPECIFIC SERINE/THREONINE PROTEIN KINASE"/>
    <property type="match status" value="1"/>
</dbReference>
<evidence type="ECO:0000256" key="1">
    <source>
        <dbReference type="ARBA" id="ARBA00010630"/>
    </source>
</evidence>
<dbReference type="GeneID" id="40317526"/>
<dbReference type="GO" id="GO:0004674">
    <property type="term" value="F:protein serine/threonine kinase activity"/>
    <property type="evidence" value="ECO:0007669"/>
    <property type="project" value="UniProtKB-KW"/>
</dbReference>
<dbReference type="EMBL" id="MKKU01000186">
    <property type="protein sequence ID" value="RNF20137.1"/>
    <property type="molecule type" value="Genomic_DNA"/>
</dbReference>
<dbReference type="GO" id="GO:0005524">
    <property type="term" value="F:ATP binding"/>
    <property type="evidence" value="ECO:0007669"/>
    <property type="project" value="UniProtKB-KW"/>
</dbReference>
<evidence type="ECO:0000256" key="8">
    <source>
        <dbReference type="ARBA" id="ARBA00022840"/>
    </source>
</evidence>
<feature type="domain" description="Protein kinase" evidence="11">
    <location>
        <begin position="66"/>
        <end position="309"/>
    </location>
</feature>
<dbReference type="RefSeq" id="XP_029229101.1">
    <property type="nucleotide sequence ID" value="XM_029370831.1"/>
</dbReference>
<comment type="catalytic activity">
    <reaction evidence="9">
        <text>L-threonyl-[protein] + ATP = O-phospho-L-threonyl-[protein] + ADP + H(+)</text>
        <dbReference type="Rhea" id="RHEA:46608"/>
        <dbReference type="Rhea" id="RHEA-COMP:11060"/>
        <dbReference type="Rhea" id="RHEA-COMP:11605"/>
        <dbReference type="ChEBI" id="CHEBI:15378"/>
        <dbReference type="ChEBI" id="CHEBI:30013"/>
        <dbReference type="ChEBI" id="CHEBI:30616"/>
        <dbReference type="ChEBI" id="CHEBI:61977"/>
        <dbReference type="ChEBI" id="CHEBI:456216"/>
        <dbReference type="EC" id="2.7.11.1"/>
    </reaction>
</comment>
<reference evidence="12 13" key="1">
    <citation type="journal article" date="2018" name="BMC Genomics">
        <title>Genomic comparison of Trypanosoma conorhini and Trypanosoma rangeli to Trypanosoma cruzi strains of high and low virulence.</title>
        <authorList>
            <person name="Bradwell K.R."/>
            <person name="Koparde V.N."/>
            <person name="Matveyev A.V."/>
            <person name="Serrano M.G."/>
            <person name="Alves J.M."/>
            <person name="Parikh H."/>
            <person name="Huang B."/>
            <person name="Lee V."/>
            <person name="Espinosa-Alvarez O."/>
            <person name="Ortiz P.A."/>
            <person name="Costa-Martins A.G."/>
            <person name="Teixeira M.M."/>
            <person name="Buck G.A."/>
        </authorList>
    </citation>
    <scope>NUCLEOTIDE SEQUENCE [LARGE SCALE GENOMIC DNA]</scope>
    <source>
        <strain evidence="12 13">025E</strain>
    </source>
</reference>
<dbReference type="InterPro" id="IPR018934">
    <property type="entry name" value="RIO_dom"/>
</dbReference>
<protein>
    <recommendedName>
        <fullName evidence="2">non-specific serine/threonine protein kinase</fullName>
        <ecNumber evidence="2">2.7.11.1</ecNumber>
    </recommendedName>
</protein>
<name>A0A3R7LT29_9TRYP</name>
<keyword evidence="8" id="KW-0067">ATP-binding</keyword>
<dbReference type="PANTHER" id="PTHR12209:SF0">
    <property type="entry name" value="EKC_KEOPS COMPLEX SUBUNIT TP53RK"/>
    <property type="match status" value="1"/>
</dbReference>
<dbReference type="AlphaFoldDB" id="A0A3R7LT29"/>
<dbReference type="GO" id="GO:0000408">
    <property type="term" value="C:EKC/KEOPS complex"/>
    <property type="evidence" value="ECO:0007669"/>
    <property type="project" value="TreeGrafter"/>
</dbReference>
<dbReference type="GO" id="GO:0005829">
    <property type="term" value="C:cytosol"/>
    <property type="evidence" value="ECO:0007669"/>
    <property type="project" value="TreeGrafter"/>
</dbReference>
<dbReference type="FunFam" id="3.30.200.20:FF:000201">
    <property type="entry name" value="TP53-regulating kinase isoform X1"/>
    <property type="match status" value="1"/>
</dbReference>
<evidence type="ECO:0000256" key="4">
    <source>
        <dbReference type="ARBA" id="ARBA00022679"/>
    </source>
</evidence>
<evidence type="ECO:0000256" key="9">
    <source>
        <dbReference type="ARBA" id="ARBA00047899"/>
    </source>
</evidence>
<evidence type="ECO:0000313" key="13">
    <source>
        <dbReference type="Proteomes" id="UP000284403"/>
    </source>
</evidence>
<dbReference type="GO" id="GO:0106310">
    <property type="term" value="F:protein serine kinase activity"/>
    <property type="evidence" value="ECO:0007669"/>
    <property type="project" value="RHEA"/>
</dbReference>
<dbReference type="Gene3D" id="1.10.510.10">
    <property type="entry name" value="Transferase(Phosphotransferase) domain 1"/>
    <property type="match status" value="1"/>
</dbReference>
<dbReference type="InterPro" id="IPR000719">
    <property type="entry name" value="Prot_kinase_dom"/>
</dbReference>
<keyword evidence="5" id="KW-0819">tRNA processing</keyword>
<comment type="similarity">
    <text evidence="1">Belongs to the protein kinase superfamily. BUD32 family.</text>
</comment>
<evidence type="ECO:0000256" key="2">
    <source>
        <dbReference type="ARBA" id="ARBA00012513"/>
    </source>
</evidence>
<dbReference type="InterPro" id="IPR022495">
    <property type="entry name" value="Bud32"/>
</dbReference>
<comment type="caution">
    <text evidence="12">The sequence shown here is derived from an EMBL/GenBank/DDBJ whole genome shotgun (WGS) entry which is preliminary data.</text>
</comment>
<accession>A0A3R7LT29</accession>
<evidence type="ECO:0000256" key="6">
    <source>
        <dbReference type="ARBA" id="ARBA00022741"/>
    </source>
</evidence>